<feature type="compositionally biased region" description="Low complexity" evidence="1">
    <location>
        <begin position="61"/>
        <end position="90"/>
    </location>
</feature>
<dbReference type="Proteomes" id="UP000600946">
    <property type="component" value="Unassembled WGS sequence"/>
</dbReference>
<reference evidence="3" key="1">
    <citation type="journal article" date="2019" name="Int. J. Syst. Evol. Microbiol.">
        <title>The Global Catalogue of Microorganisms (GCM) 10K type strain sequencing project: providing services to taxonomists for standard genome sequencing and annotation.</title>
        <authorList>
            <consortium name="The Broad Institute Genomics Platform"/>
            <consortium name="The Broad Institute Genome Sequencing Center for Infectious Disease"/>
            <person name="Wu L."/>
            <person name="Ma J."/>
        </authorList>
    </citation>
    <scope>NUCLEOTIDE SEQUENCE [LARGE SCALE GENOMIC DNA]</scope>
    <source>
        <strain evidence="3">JCM 4594</strain>
    </source>
</reference>
<comment type="caution">
    <text evidence="2">The sequence shown here is derived from an EMBL/GenBank/DDBJ whole genome shotgun (WGS) entry which is preliminary data.</text>
</comment>
<gene>
    <name evidence="2" type="ORF">GCM10010326_14240</name>
</gene>
<sequence>MLQGRDPGGFREALTGRENRGARSTDRAPLNPADRTAPNPADRTPCTRWTGPAHVDPQGPLTPLSPLSTLHPAASPVSPASPASQVSRAS</sequence>
<feature type="region of interest" description="Disordered" evidence="1">
    <location>
        <begin position="1"/>
        <end position="90"/>
    </location>
</feature>
<feature type="compositionally biased region" description="Basic and acidic residues" evidence="1">
    <location>
        <begin position="14"/>
        <end position="26"/>
    </location>
</feature>
<accession>A0ABQ2ZQ13</accession>
<evidence type="ECO:0000313" key="3">
    <source>
        <dbReference type="Proteomes" id="UP000600946"/>
    </source>
</evidence>
<dbReference type="EMBL" id="BMUU01000002">
    <property type="protein sequence ID" value="GGY22229.1"/>
    <property type="molecule type" value="Genomic_DNA"/>
</dbReference>
<keyword evidence="3" id="KW-1185">Reference proteome</keyword>
<name>A0ABQ2ZQ13_9ACTN</name>
<evidence type="ECO:0000256" key="1">
    <source>
        <dbReference type="SAM" id="MobiDB-lite"/>
    </source>
</evidence>
<evidence type="ECO:0000313" key="2">
    <source>
        <dbReference type="EMBL" id="GGY22229.1"/>
    </source>
</evidence>
<organism evidence="2 3">
    <name type="scientific">Streptomyces xanthochromogenes</name>
    <dbReference type="NCBI Taxonomy" id="67384"/>
    <lineage>
        <taxon>Bacteria</taxon>
        <taxon>Bacillati</taxon>
        <taxon>Actinomycetota</taxon>
        <taxon>Actinomycetes</taxon>
        <taxon>Kitasatosporales</taxon>
        <taxon>Streptomycetaceae</taxon>
        <taxon>Streptomyces</taxon>
    </lineage>
</organism>
<protein>
    <submittedName>
        <fullName evidence="2">Uncharacterized protein</fullName>
    </submittedName>
</protein>
<proteinExistence type="predicted"/>